<evidence type="ECO:0000256" key="9">
    <source>
        <dbReference type="ARBA" id="ARBA00022840"/>
    </source>
</evidence>
<dbReference type="SUPFAM" id="SSF47384">
    <property type="entry name" value="Homodimeric domain of signal transducing histidine kinase"/>
    <property type="match status" value="1"/>
</dbReference>
<dbReference type="PRINTS" id="PR00344">
    <property type="entry name" value="BCTRLSENSOR"/>
</dbReference>
<dbReference type="InterPro" id="IPR036097">
    <property type="entry name" value="HisK_dim/P_sf"/>
</dbReference>
<feature type="domain" description="Response regulatory" evidence="14">
    <location>
        <begin position="16"/>
        <end position="133"/>
    </location>
</feature>
<reference evidence="15 16" key="1">
    <citation type="submission" date="2021-04" db="EMBL/GenBank/DDBJ databases">
        <title>Genome analysis of Polyangium sp.</title>
        <authorList>
            <person name="Li Y."/>
            <person name="Wang J."/>
        </authorList>
    </citation>
    <scope>NUCLEOTIDE SEQUENCE [LARGE SCALE GENOMIC DNA]</scope>
    <source>
        <strain evidence="15 16">SDU14</strain>
    </source>
</reference>
<sequence length="715" mass="77784">MSQEICPPSSPSAVPCVLLVDDHPANLLALEVVLEPLGLHLMRASSGRDALRQLLSNEFAVIVLDVNMPDMDGFETAALVRRLERTREIPIIFISAFHRDDTYQAKGYAHGAVDYLPKPFNPDILRAKVAAFAELWRRAENLRVREAMLFERERAELVAREKRAQAEAANSAAVLDAVIAGAPIGIAIFDVHLRCERINAALAEMHGVPADAQVGRTLAETLPEGPETATTIERLERVFDTGEPLLNLEVARPVPGGSRHRYSLTSYFPVRVEGRVARVAMTVVDVTALRAAEARAATKRQNLHRLMSVAAALSEAHTSQQVAEIAVAQGRASLGAKRAVLGVLTEDGAELAILQSVGFEETELSPWPYVPLTHPLPMTDAVREQRPLFFESAAAAADRYPQISSLRSLGHEALAAVPLLFEERGLGVLVLSFDERRAFSEADRAQLTTLARLCAQAMERARLYDAEARARAEAETANRAKDEFLALLSHELRSPLNASLGWTTMLRDNILPAEKRERALVTVERNIRAQVALIEDLLDVSRIVAGKLQLNSIQSLELAGIVESAIDAVRPAAEAKSISVEGLVETQDRVHGDPGRLLQIVTNLLGNAIKFTPKGGFVRVHLRRVDGSLELSVTDNGQGISPAFLPHVFDKFRQADSGMTRTHGGLGLGLAIVKHLVELHGGTITAHSEGNGKGAVFVMRVPIADVTARPTTRPR</sequence>
<dbReference type="Gene3D" id="3.40.50.2300">
    <property type="match status" value="1"/>
</dbReference>
<dbReference type="GO" id="GO:0005524">
    <property type="term" value="F:ATP binding"/>
    <property type="evidence" value="ECO:0007669"/>
    <property type="project" value="UniProtKB-KW"/>
</dbReference>
<dbReference type="PANTHER" id="PTHR43547">
    <property type="entry name" value="TWO-COMPONENT HISTIDINE KINASE"/>
    <property type="match status" value="1"/>
</dbReference>
<dbReference type="Gene3D" id="1.10.287.130">
    <property type="match status" value="1"/>
</dbReference>
<dbReference type="InterPro" id="IPR003661">
    <property type="entry name" value="HisK_dim/P_dom"/>
</dbReference>
<dbReference type="InterPro" id="IPR001789">
    <property type="entry name" value="Sig_transdc_resp-reg_receiver"/>
</dbReference>
<dbReference type="CDD" id="cd16922">
    <property type="entry name" value="HATPase_EvgS-ArcB-TorS-like"/>
    <property type="match status" value="1"/>
</dbReference>
<evidence type="ECO:0000259" key="14">
    <source>
        <dbReference type="PROSITE" id="PS50110"/>
    </source>
</evidence>
<dbReference type="InterPro" id="IPR036890">
    <property type="entry name" value="HATPase_C_sf"/>
</dbReference>
<keyword evidence="16" id="KW-1185">Reference proteome</keyword>
<dbReference type="Gene3D" id="3.30.450.40">
    <property type="match status" value="1"/>
</dbReference>
<evidence type="ECO:0000256" key="2">
    <source>
        <dbReference type="ARBA" id="ARBA00004236"/>
    </source>
</evidence>
<dbReference type="Pfam" id="PF00072">
    <property type="entry name" value="Response_reg"/>
    <property type="match status" value="1"/>
</dbReference>
<keyword evidence="8" id="KW-0418">Kinase</keyword>
<dbReference type="Pfam" id="PF08448">
    <property type="entry name" value="PAS_4"/>
    <property type="match status" value="1"/>
</dbReference>
<keyword evidence="10" id="KW-0902">Two-component regulatory system</keyword>
<proteinExistence type="predicted"/>
<dbReference type="EMBL" id="JAGTJJ010000009">
    <property type="protein sequence ID" value="MDC3982713.1"/>
    <property type="molecule type" value="Genomic_DNA"/>
</dbReference>
<comment type="catalytic activity">
    <reaction evidence="1">
        <text>ATP + protein L-histidine = ADP + protein N-phospho-L-histidine.</text>
        <dbReference type="EC" id="2.7.13.3"/>
    </reaction>
</comment>
<dbReference type="RefSeq" id="WP_272422581.1">
    <property type="nucleotide sequence ID" value="NZ_JAGTJJ010000009.1"/>
</dbReference>
<dbReference type="InterPro" id="IPR004358">
    <property type="entry name" value="Sig_transdc_His_kin-like_C"/>
</dbReference>
<dbReference type="SMART" id="SM00388">
    <property type="entry name" value="HisKA"/>
    <property type="match status" value="1"/>
</dbReference>
<dbReference type="CDD" id="cd00082">
    <property type="entry name" value="HisKA"/>
    <property type="match status" value="1"/>
</dbReference>
<evidence type="ECO:0000256" key="12">
    <source>
        <dbReference type="PROSITE-ProRule" id="PRU00169"/>
    </source>
</evidence>
<evidence type="ECO:0000256" key="8">
    <source>
        <dbReference type="ARBA" id="ARBA00022777"/>
    </source>
</evidence>
<dbReference type="Gene3D" id="3.30.450.20">
    <property type="entry name" value="PAS domain"/>
    <property type="match status" value="1"/>
</dbReference>
<dbReference type="SUPFAM" id="SSF52172">
    <property type="entry name" value="CheY-like"/>
    <property type="match status" value="1"/>
</dbReference>
<evidence type="ECO:0000313" key="15">
    <source>
        <dbReference type="EMBL" id="MDC3982713.1"/>
    </source>
</evidence>
<keyword evidence="11" id="KW-0472">Membrane</keyword>
<feature type="domain" description="Histidine kinase" evidence="13">
    <location>
        <begin position="487"/>
        <end position="705"/>
    </location>
</feature>
<dbReference type="InterPro" id="IPR029016">
    <property type="entry name" value="GAF-like_dom_sf"/>
</dbReference>
<dbReference type="SMART" id="SM00387">
    <property type="entry name" value="HATPase_c"/>
    <property type="match status" value="1"/>
</dbReference>
<dbReference type="FunFam" id="3.30.565.10:FF:000023">
    <property type="entry name" value="PAS domain-containing sensor histidine kinase"/>
    <property type="match status" value="1"/>
</dbReference>
<dbReference type="InterPro" id="IPR003594">
    <property type="entry name" value="HATPase_dom"/>
</dbReference>
<keyword evidence="7" id="KW-0547">Nucleotide-binding</keyword>
<evidence type="ECO:0000256" key="10">
    <source>
        <dbReference type="ARBA" id="ARBA00023012"/>
    </source>
</evidence>
<feature type="modified residue" description="4-aspartylphosphate" evidence="12">
    <location>
        <position position="65"/>
    </location>
</feature>
<dbReference type="InterPro" id="IPR035965">
    <property type="entry name" value="PAS-like_dom_sf"/>
</dbReference>
<evidence type="ECO:0000256" key="7">
    <source>
        <dbReference type="ARBA" id="ARBA00022741"/>
    </source>
</evidence>
<keyword evidence="4" id="KW-1003">Cell membrane</keyword>
<organism evidence="15 16">
    <name type="scientific">Polyangium jinanense</name>
    <dbReference type="NCBI Taxonomy" id="2829994"/>
    <lineage>
        <taxon>Bacteria</taxon>
        <taxon>Pseudomonadati</taxon>
        <taxon>Myxococcota</taxon>
        <taxon>Polyangia</taxon>
        <taxon>Polyangiales</taxon>
        <taxon>Polyangiaceae</taxon>
        <taxon>Polyangium</taxon>
    </lineage>
</organism>
<accession>A0A9X3X5T0</accession>
<evidence type="ECO:0000256" key="6">
    <source>
        <dbReference type="ARBA" id="ARBA00022679"/>
    </source>
</evidence>
<keyword evidence="5 12" id="KW-0597">Phosphoprotein</keyword>
<evidence type="ECO:0000256" key="5">
    <source>
        <dbReference type="ARBA" id="ARBA00022553"/>
    </source>
</evidence>
<evidence type="ECO:0000256" key="11">
    <source>
        <dbReference type="ARBA" id="ARBA00023136"/>
    </source>
</evidence>
<dbReference type="Gene3D" id="3.30.565.10">
    <property type="entry name" value="Histidine kinase-like ATPase, C-terminal domain"/>
    <property type="match status" value="1"/>
</dbReference>
<dbReference type="SMART" id="SM00448">
    <property type="entry name" value="REC"/>
    <property type="match status" value="1"/>
</dbReference>
<dbReference type="InterPro" id="IPR011006">
    <property type="entry name" value="CheY-like_superfamily"/>
</dbReference>
<keyword evidence="6" id="KW-0808">Transferase</keyword>
<evidence type="ECO:0000259" key="13">
    <source>
        <dbReference type="PROSITE" id="PS50109"/>
    </source>
</evidence>
<dbReference type="GO" id="GO:0005886">
    <property type="term" value="C:plasma membrane"/>
    <property type="evidence" value="ECO:0007669"/>
    <property type="project" value="UniProtKB-SubCell"/>
</dbReference>
<dbReference type="Pfam" id="PF13185">
    <property type="entry name" value="GAF_2"/>
    <property type="match status" value="1"/>
</dbReference>
<dbReference type="InterPro" id="IPR005467">
    <property type="entry name" value="His_kinase_dom"/>
</dbReference>
<dbReference type="Proteomes" id="UP001151081">
    <property type="component" value="Unassembled WGS sequence"/>
</dbReference>
<dbReference type="SUPFAM" id="SSF55874">
    <property type="entry name" value="ATPase domain of HSP90 chaperone/DNA topoisomerase II/histidine kinase"/>
    <property type="match status" value="1"/>
</dbReference>
<gene>
    <name evidence="15" type="ORF">KEG57_19510</name>
</gene>
<dbReference type="EC" id="2.7.13.3" evidence="3"/>
<dbReference type="InterPro" id="IPR013656">
    <property type="entry name" value="PAS_4"/>
</dbReference>
<evidence type="ECO:0000256" key="4">
    <source>
        <dbReference type="ARBA" id="ARBA00022475"/>
    </source>
</evidence>
<dbReference type="SUPFAM" id="SSF55781">
    <property type="entry name" value="GAF domain-like"/>
    <property type="match status" value="1"/>
</dbReference>
<dbReference type="PANTHER" id="PTHR43547:SF2">
    <property type="entry name" value="HYBRID SIGNAL TRANSDUCTION HISTIDINE KINASE C"/>
    <property type="match status" value="1"/>
</dbReference>
<evidence type="ECO:0000313" key="16">
    <source>
        <dbReference type="Proteomes" id="UP001151081"/>
    </source>
</evidence>
<dbReference type="SMART" id="SM00065">
    <property type="entry name" value="GAF"/>
    <property type="match status" value="1"/>
</dbReference>
<dbReference type="Pfam" id="PF02518">
    <property type="entry name" value="HATPase_c"/>
    <property type="match status" value="1"/>
</dbReference>
<protein>
    <recommendedName>
        <fullName evidence="3">histidine kinase</fullName>
        <ecNumber evidence="3">2.7.13.3</ecNumber>
    </recommendedName>
</protein>
<evidence type="ECO:0000256" key="1">
    <source>
        <dbReference type="ARBA" id="ARBA00000085"/>
    </source>
</evidence>
<dbReference type="Pfam" id="PF00512">
    <property type="entry name" value="HisKA"/>
    <property type="match status" value="1"/>
</dbReference>
<comment type="caution">
    <text evidence="15">The sequence shown here is derived from an EMBL/GenBank/DDBJ whole genome shotgun (WGS) entry which is preliminary data.</text>
</comment>
<keyword evidence="9" id="KW-0067">ATP-binding</keyword>
<dbReference type="AlphaFoldDB" id="A0A9X3X5T0"/>
<dbReference type="InterPro" id="IPR003018">
    <property type="entry name" value="GAF"/>
</dbReference>
<evidence type="ECO:0000256" key="3">
    <source>
        <dbReference type="ARBA" id="ARBA00012438"/>
    </source>
</evidence>
<dbReference type="GO" id="GO:0000155">
    <property type="term" value="F:phosphorelay sensor kinase activity"/>
    <property type="evidence" value="ECO:0007669"/>
    <property type="project" value="InterPro"/>
</dbReference>
<dbReference type="SUPFAM" id="SSF55785">
    <property type="entry name" value="PYP-like sensor domain (PAS domain)"/>
    <property type="match status" value="1"/>
</dbReference>
<dbReference type="PROSITE" id="PS50110">
    <property type="entry name" value="RESPONSE_REGULATORY"/>
    <property type="match status" value="1"/>
</dbReference>
<dbReference type="PROSITE" id="PS50109">
    <property type="entry name" value="HIS_KIN"/>
    <property type="match status" value="1"/>
</dbReference>
<name>A0A9X3X5T0_9BACT</name>
<comment type="subcellular location">
    <subcellularLocation>
        <location evidence="2">Cell membrane</location>
    </subcellularLocation>
</comment>